<evidence type="ECO:0000313" key="1">
    <source>
        <dbReference type="EMBL" id="KAJ9666108.1"/>
    </source>
</evidence>
<comment type="caution">
    <text evidence="1">The sequence shown here is derived from an EMBL/GenBank/DDBJ whole genome shotgun (WGS) entry which is preliminary data.</text>
</comment>
<organism evidence="1 2">
    <name type="scientific">Coniosporium apollinis</name>
    <dbReference type="NCBI Taxonomy" id="61459"/>
    <lineage>
        <taxon>Eukaryota</taxon>
        <taxon>Fungi</taxon>
        <taxon>Dikarya</taxon>
        <taxon>Ascomycota</taxon>
        <taxon>Pezizomycotina</taxon>
        <taxon>Dothideomycetes</taxon>
        <taxon>Dothideomycetes incertae sedis</taxon>
        <taxon>Coniosporium</taxon>
    </lineage>
</organism>
<accession>A0ABQ9NWH7</accession>
<sequence length="119" mass="13583">MHGDKEDWIRQMFCTLGVMREYLLADERVELKSYAKGRKWKEPGMKLVKENGATAPLNWYNATEDNHRFEAAKDFAKGSVPYQRADAVPWEYRGCRVLDVCHQIPAGEGSFARSGGEVD</sequence>
<protein>
    <submittedName>
        <fullName evidence="1">Uncharacterized protein</fullName>
    </submittedName>
</protein>
<dbReference type="Proteomes" id="UP001172684">
    <property type="component" value="Unassembled WGS sequence"/>
</dbReference>
<reference evidence="1" key="1">
    <citation type="submission" date="2022-10" db="EMBL/GenBank/DDBJ databases">
        <title>Culturing micro-colonial fungi from biological soil crusts in the Mojave desert and describing Neophaeococcomyces mojavensis, and introducing the new genera and species Taxawa tesnikishii.</title>
        <authorList>
            <person name="Kurbessoian T."/>
            <person name="Stajich J.E."/>
        </authorList>
    </citation>
    <scope>NUCLEOTIDE SEQUENCE</scope>
    <source>
        <strain evidence="1">TK_1</strain>
    </source>
</reference>
<name>A0ABQ9NWH7_9PEZI</name>
<evidence type="ECO:0000313" key="2">
    <source>
        <dbReference type="Proteomes" id="UP001172684"/>
    </source>
</evidence>
<proteinExistence type="predicted"/>
<gene>
    <name evidence="1" type="ORF">H2201_003786</name>
</gene>
<keyword evidence="2" id="KW-1185">Reference proteome</keyword>
<dbReference type="EMBL" id="JAPDRL010000022">
    <property type="protein sequence ID" value="KAJ9666108.1"/>
    <property type="molecule type" value="Genomic_DNA"/>
</dbReference>